<dbReference type="GO" id="GO:1990253">
    <property type="term" value="P:cellular response to leucine starvation"/>
    <property type="evidence" value="ECO:0007669"/>
    <property type="project" value="TreeGrafter"/>
</dbReference>
<evidence type="ECO:0000313" key="5">
    <source>
        <dbReference type="EMBL" id="GJJ77680.1"/>
    </source>
</evidence>
<dbReference type="GO" id="GO:0071233">
    <property type="term" value="P:cellular response to L-leucine"/>
    <property type="evidence" value="ECO:0007669"/>
    <property type="project" value="TreeGrafter"/>
</dbReference>
<dbReference type="GO" id="GO:0016684">
    <property type="term" value="F:oxidoreductase activity, acting on peroxide as acceptor"/>
    <property type="evidence" value="ECO:0007669"/>
    <property type="project" value="TreeGrafter"/>
</dbReference>
<evidence type="ECO:0008006" key="7">
    <source>
        <dbReference type="Google" id="ProtNLM"/>
    </source>
</evidence>
<reference evidence="5" key="2">
    <citation type="journal article" date="2022" name="Microbiol. Resour. Announc.">
        <title>Whole-Genome Sequence of Entomortierella parvispora E1425, a Mucoromycotan Fungus Associated with Burkholderiaceae-Related Endosymbiotic Bacteria.</title>
        <authorList>
            <person name="Herlambang A."/>
            <person name="Guo Y."/>
            <person name="Takashima Y."/>
            <person name="Narisawa K."/>
            <person name="Ohta H."/>
            <person name="Nishizawa T."/>
        </authorList>
    </citation>
    <scope>NUCLEOTIDE SEQUENCE</scope>
    <source>
        <strain evidence="5">E1425</strain>
    </source>
</reference>
<dbReference type="OrthoDB" id="337464at2759"/>
<dbReference type="Proteomes" id="UP000827284">
    <property type="component" value="Unassembled WGS sequence"/>
</dbReference>
<dbReference type="AlphaFoldDB" id="A0A9P3M158"/>
<dbReference type="PANTHER" id="PTHR12474">
    <property type="entry name" value="P53 REGULATED PA26 NUCLEAR PROTEIN SESTRIN"/>
    <property type="match status" value="1"/>
</dbReference>
<dbReference type="GO" id="GO:1904262">
    <property type="term" value="P:negative regulation of TORC1 signaling"/>
    <property type="evidence" value="ECO:0007669"/>
    <property type="project" value="TreeGrafter"/>
</dbReference>
<dbReference type="EMBL" id="BQFW01000014">
    <property type="protein sequence ID" value="GJJ77680.1"/>
    <property type="molecule type" value="Genomic_DNA"/>
</dbReference>
<dbReference type="GO" id="GO:1901031">
    <property type="term" value="P:regulation of response to reactive oxygen species"/>
    <property type="evidence" value="ECO:0007669"/>
    <property type="project" value="InterPro"/>
</dbReference>
<dbReference type="SUPFAM" id="SSF69118">
    <property type="entry name" value="AhpD-like"/>
    <property type="match status" value="1"/>
</dbReference>
<evidence type="ECO:0000256" key="4">
    <source>
        <dbReference type="SAM" id="MobiDB-lite"/>
    </source>
</evidence>
<evidence type="ECO:0000256" key="2">
    <source>
        <dbReference type="ARBA" id="ARBA00008350"/>
    </source>
</evidence>
<feature type="compositionally biased region" description="Basic and acidic residues" evidence="4">
    <location>
        <begin position="134"/>
        <end position="148"/>
    </location>
</feature>
<dbReference type="PANTHER" id="PTHR12474:SF0">
    <property type="entry name" value="SESTRIN HOMOLOG"/>
    <property type="match status" value="1"/>
</dbReference>
<feature type="region of interest" description="Disordered" evidence="4">
    <location>
        <begin position="125"/>
        <end position="167"/>
    </location>
</feature>
<comment type="subcellular location">
    <subcellularLocation>
        <location evidence="1">Cytoplasm</location>
    </subcellularLocation>
</comment>
<keyword evidence="3" id="KW-0963">Cytoplasm</keyword>
<keyword evidence="6" id="KW-1185">Reference proteome</keyword>
<feature type="region of interest" description="Disordered" evidence="4">
    <location>
        <begin position="632"/>
        <end position="657"/>
    </location>
</feature>
<dbReference type="Pfam" id="PF04636">
    <property type="entry name" value="PA26"/>
    <property type="match status" value="2"/>
</dbReference>
<comment type="similarity">
    <text evidence="2">Belongs to the sestrin family.</text>
</comment>
<dbReference type="GO" id="GO:0005634">
    <property type="term" value="C:nucleus"/>
    <property type="evidence" value="ECO:0007669"/>
    <property type="project" value="InterPro"/>
</dbReference>
<proteinExistence type="inferred from homology"/>
<dbReference type="GO" id="GO:0070728">
    <property type="term" value="F:L-leucine binding"/>
    <property type="evidence" value="ECO:0007669"/>
    <property type="project" value="TreeGrafter"/>
</dbReference>
<organism evidence="5 6">
    <name type="scientific">Entomortierella parvispora</name>
    <dbReference type="NCBI Taxonomy" id="205924"/>
    <lineage>
        <taxon>Eukaryota</taxon>
        <taxon>Fungi</taxon>
        <taxon>Fungi incertae sedis</taxon>
        <taxon>Mucoromycota</taxon>
        <taxon>Mortierellomycotina</taxon>
        <taxon>Mortierellomycetes</taxon>
        <taxon>Mortierellales</taxon>
        <taxon>Mortierellaceae</taxon>
        <taxon>Entomortierella</taxon>
    </lineage>
</organism>
<dbReference type="GO" id="GO:0005737">
    <property type="term" value="C:cytoplasm"/>
    <property type="evidence" value="ECO:0007669"/>
    <property type="project" value="UniProtKB-SubCell"/>
</dbReference>
<accession>A0A9P3M158</accession>
<dbReference type="InterPro" id="IPR006730">
    <property type="entry name" value="Sestrin"/>
</dbReference>
<reference evidence="5" key="1">
    <citation type="submission" date="2021-11" db="EMBL/GenBank/DDBJ databases">
        <authorList>
            <person name="Herlambang A."/>
            <person name="Guo Y."/>
            <person name="Takashima Y."/>
            <person name="Nishizawa T."/>
        </authorList>
    </citation>
    <scope>NUCLEOTIDE SEQUENCE</scope>
    <source>
        <strain evidence="5">E1425</strain>
    </source>
</reference>
<evidence type="ECO:0000313" key="6">
    <source>
        <dbReference type="Proteomes" id="UP000827284"/>
    </source>
</evidence>
<evidence type="ECO:0000256" key="1">
    <source>
        <dbReference type="ARBA" id="ARBA00004496"/>
    </source>
</evidence>
<dbReference type="InterPro" id="IPR029032">
    <property type="entry name" value="AhpD-like"/>
</dbReference>
<evidence type="ECO:0000256" key="3">
    <source>
        <dbReference type="ARBA" id="ARBA00022490"/>
    </source>
</evidence>
<comment type="caution">
    <text evidence="5">The sequence shown here is derived from an EMBL/GenBank/DDBJ whole genome shotgun (WGS) entry which is preliminary data.</text>
</comment>
<feature type="compositionally biased region" description="Low complexity" evidence="4">
    <location>
        <begin position="149"/>
        <end position="162"/>
    </location>
</feature>
<protein>
    <recommendedName>
        <fullName evidence="7">PA26 p53-induced protein-domain-containing protein</fullName>
    </recommendedName>
</protein>
<name>A0A9P3M158_9FUNG</name>
<gene>
    <name evidence="5" type="ORF">EMPS_10039</name>
</gene>
<dbReference type="GO" id="GO:0016239">
    <property type="term" value="P:positive regulation of macroautophagy"/>
    <property type="evidence" value="ECO:0007669"/>
    <property type="project" value="TreeGrafter"/>
</dbReference>
<sequence length="882" mass="97625">MLLSPIDDPFPRPIASSSSSVTYSRFRAVLFNDLLDSDPANRARALDNIVQIVTEWARVVTDNNALADLSRPGSFSAASIGAHGNPTPPFSPATAGGLGPCSIEGTLFSQDNTSASALSFEKLTISTSTPHPFQRQDGDSSRRTHSRQESSSMSSSSPLAGSPQLNGVLHSASSSTSVVENGCSNANAILSSSPRTASSYHFQNDPDVHFNRSLPDKLSPLEERVAEVDEAARLLRHHILTILRFSVCCPYKDVKICLVGLLKDLESFNIPIPKPIHPSASFFIDPKDIYLLDSPESSRCASPTLSAKDRSSSCSSLSTLPASAPCLPPTVGCVPDESTKQIMTNTFLNYGRTSNLFRILAFFPSFWEKFESSQSCMMNGPGPIPKPWRCYVAIMAASQYNCQYMVSMMKLDYLTSGGDPTWLNGLQFTTQKIRNLAKLNGLMAHQPWLLKPRHIQELVCRESNHNPHNVWTISELAQVMVIMSTIHSISVLVAACGIVPEIDMIGGTFVDLSKLQNARKAEEGAMSPLSMLPSPRVDADPAKATTSDQGILAQSLIQYEITLPPQPVTKRTYDEITSKLHTAELIRRLLTEREACSTDGEEGDMDSEACGQGPGSGLPRGFEEIEDTFPSPEPRIVSPPSSTCEVVPNVDQPEDKNLRPVQEDMSRFLDMACQIEPALFDCRSTQYKVFRVDEFRWEDDASALLSKCLPELSESLEDEFTESLNFTDLSFFDATEEQHDGGVDTFAFRQAIWFYTLRLFGLLHQDYNYRNLSRFMNPTLAAYVRKACHGISMVEAPAPLDDAEGQRQPSQFFLSDMNKVDKNDFDNMGFELRPEERCHVNIIVMEACKQAKLMYALRAVDRWERKAEGGAEDEDEGAEERF</sequence>